<organism evidence="1 2">
    <name type="scientific">[Clostridium] leptum</name>
    <dbReference type="NCBI Taxonomy" id="1535"/>
    <lineage>
        <taxon>Bacteria</taxon>
        <taxon>Bacillati</taxon>
        <taxon>Bacillota</taxon>
        <taxon>Clostridia</taxon>
        <taxon>Eubacteriales</taxon>
        <taxon>Oscillospiraceae</taxon>
        <taxon>Oscillospiraceae incertae sedis</taxon>
    </lineage>
</organism>
<comment type="caution">
    <text evidence="1">The sequence shown here is derived from an EMBL/GenBank/DDBJ whole genome shotgun (WGS) entry which is preliminary data.</text>
</comment>
<gene>
    <name evidence="1" type="ORF">DWY99_11295</name>
</gene>
<proteinExistence type="predicted"/>
<sequence>MDWQRIISGHGRFPLAKMDALSISNKISIFVDRNEVERIFRPECRQKVQNIRIKKIFQLK</sequence>
<evidence type="ECO:0000313" key="2">
    <source>
        <dbReference type="Proteomes" id="UP000284751"/>
    </source>
</evidence>
<protein>
    <submittedName>
        <fullName evidence="1">Uncharacterized protein</fullName>
    </submittedName>
</protein>
<name>A0A412AVC8_9FIRM</name>
<dbReference type="Proteomes" id="UP000284751">
    <property type="component" value="Unassembled WGS sequence"/>
</dbReference>
<dbReference type="AlphaFoldDB" id="A0A412AVC8"/>
<dbReference type="EMBL" id="QRTC01000052">
    <property type="protein sequence ID" value="RGQ36688.1"/>
    <property type="molecule type" value="Genomic_DNA"/>
</dbReference>
<reference evidence="1 2" key="1">
    <citation type="submission" date="2018-08" db="EMBL/GenBank/DDBJ databases">
        <title>A genome reference for cultivated species of the human gut microbiota.</title>
        <authorList>
            <person name="Zou Y."/>
            <person name="Xue W."/>
            <person name="Luo G."/>
        </authorList>
    </citation>
    <scope>NUCLEOTIDE SEQUENCE [LARGE SCALE GENOMIC DNA]</scope>
    <source>
        <strain evidence="1 2">AF28-26</strain>
    </source>
</reference>
<accession>A0A412AVC8</accession>
<evidence type="ECO:0000313" key="1">
    <source>
        <dbReference type="EMBL" id="RGQ36688.1"/>
    </source>
</evidence>